<dbReference type="EMBL" id="VXMH01000032">
    <property type="protein sequence ID" value="MYC94726.1"/>
    <property type="molecule type" value="Genomic_DNA"/>
</dbReference>
<proteinExistence type="predicted"/>
<feature type="transmembrane region" description="Helical" evidence="1">
    <location>
        <begin position="12"/>
        <end position="34"/>
    </location>
</feature>
<feature type="domain" description="Mechanosensitive ion channel MscS" evidence="2">
    <location>
        <begin position="140"/>
        <end position="192"/>
    </location>
</feature>
<accession>A0A6B1D559</accession>
<dbReference type="Pfam" id="PF00924">
    <property type="entry name" value="MS_channel_2nd"/>
    <property type="match status" value="1"/>
</dbReference>
<feature type="transmembrane region" description="Helical" evidence="1">
    <location>
        <begin position="54"/>
        <end position="75"/>
    </location>
</feature>
<sequence length="202" mass="21322">MSDSTSQPTATTSATGPLFVTVLAIVGLLAILSFTSKLEEYEFFGFLVPYESAISVVVVALLGHIGVQSGTKWVYAIVQRRTSEDVARTLRVIARLLGYGLIFSFLVSVVTDNAVAALTMGSFAGLVAGFASQTVMGHTVAGVFLAIFRPVGLGENVTIGRETGVVADITLMHIVLDSEDKRVLIPSSTVVGSILIKNKPSE</sequence>
<evidence type="ECO:0000256" key="1">
    <source>
        <dbReference type="SAM" id="Phobius"/>
    </source>
</evidence>
<feature type="transmembrane region" description="Helical" evidence="1">
    <location>
        <begin position="96"/>
        <end position="117"/>
    </location>
</feature>
<keyword evidence="1" id="KW-1133">Transmembrane helix</keyword>
<dbReference type="GO" id="GO:0016020">
    <property type="term" value="C:membrane"/>
    <property type="evidence" value="ECO:0007669"/>
    <property type="project" value="InterPro"/>
</dbReference>
<keyword evidence="1" id="KW-0472">Membrane</keyword>
<keyword evidence="1" id="KW-0812">Transmembrane</keyword>
<evidence type="ECO:0000313" key="3">
    <source>
        <dbReference type="EMBL" id="MYC94726.1"/>
    </source>
</evidence>
<dbReference type="PANTHER" id="PTHR30221">
    <property type="entry name" value="SMALL-CONDUCTANCE MECHANOSENSITIVE CHANNEL"/>
    <property type="match status" value="1"/>
</dbReference>
<dbReference type="PANTHER" id="PTHR30221:SF1">
    <property type="entry name" value="SMALL-CONDUCTANCE MECHANOSENSITIVE CHANNEL"/>
    <property type="match status" value="1"/>
</dbReference>
<dbReference type="InterPro" id="IPR006685">
    <property type="entry name" value="MscS_channel_2nd"/>
</dbReference>
<name>A0A6B1D559_9CHLR</name>
<dbReference type="Gene3D" id="1.10.287.1260">
    <property type="match status" value="1"/>
</dbReference>
<dbReference type="InterPro" id="IPR045275">
    <property type="entry name" value="MscS_archaea/bacteria_type"/>
</dbReference>
<organism evidence="3">
    <name type="scientific">Caldilineaceae bacterium SB0661_bin_32</name>
    <dbReference type="NCBI Taxonomy" id="2605255"/>
    <lineage>
        <taxon>Bacteria</taxon>
        <taxon>Bacillati</taxon>
        <taxon>Chloroflexota</taxon>
        <taxon>Caldilineae</taxon>
        <taxon>Caldilineales</taxon>
        <taxon>Caldilineaceae</taxon>
    </lineage>
</organism>
<dbReference type="SUPFAM" id="SSF50182">
    <property type="entry name" value="Sm-like ribonucleoproteins"/>
    <property type="match status" value="1"/>
</dbReference>
<feature type="transmembrane region" description="Helical" evidence="1">
    <location>
        <begin position="123"/>
        <end position="148"/>
    </location>
</feature>
<dbReference type="AlphaFoldDB" id="A0A6B1D559"/>
<reference evidence="3" key="1">
    <citation type="submission" date="2019-09" db="EMBL/GenBank/DDBJ databases">
        <title>Characterisation of the sponge microbiome using genome-centric metagenomics.</title>
        <authorList>
            <person name="Engelberts J.P."/>
            <person name="Robbins S.J."/>
            <person name="De Goeij J.M."/>
            <person name="Aranda M."/>
            <person name="Bell S.C."/>
            <person name="Webster N.S."/>
        </authorList>
    </citation>
    <scope>NUCLEOTIDE SEQUENCE</scope>
    <source>
        <strain evidence="3">SB0661_bin_32</strain>
    </source>
</reference>
<dbReference type="InterPro" id="IPR010920">
    <property type="entry name" value="LSM_dom_sf"/>
</dbReference>
<evidence type="ECO:0000259" key="2">
    <source>
        <dbReference type="Pfam" id="PF00924"/>
    </source>
</evidence>
<dbReference type="GO" id="GO:0008381">
    <property type="term" value="F:mechanosensitive monoatomic ion channel activity"/>
    <property type="evidence" value="ECO:0007669"/>
    <property type="project" value="InterPro"/>
</dbReference>
<gene>
    <name evidence="3" type="ORF">F4X14_07120</name>
</gene>
<protein>
    <submittedName>
        <fullName evidence="3">Mechanosensitive ion channel family protein</fullName>
    </submittedName>
</protein>
<comment type="caution">
    <text evidence="3">The sequence shown here is derived from an EMBL/GenBank/DDBJ whole genome shotgun (WGS) entry which is preliminary data.</text>
</comment>